<dbReference type="Gene3D" id="1.25.10.10">
    <property type="entry name" value="Leucine-rich Repeat Variant"/>
    <property type="match status" value="1"/>
</dbReference>
<dbReference type="OrthoDB" id="668540at2759"/>
<dbReference type="InterPro" id="IPR016024">
    <property type="entry name" value="ARM-type_fold"/>
</dbReference>
<evidence type="ECO:0000259" key="4">
    <source>
        <dbReference type="PROSITE" id="PS50303"/>
    </source>
</evidence>
<evidence type="ECO:0000256" key="2">
    <source>
        <dbReference type="PROSITE-ProRule" id="PRU00317"/>
    </source>
</evidence>
<evidence type="ECO:0000313" key="6">
    <source>
        <dbReference type="Proteomes" id="UP000541610"/>
    </source>
</evidence>
<dbReference type="GO" id="GO:0005737">
    <property type="term" value="C:cytoplasm"/>
    <property type="evidence" value="ECO:0007669"/>
    <property type="project" value="TreeGrafter"/>
</dbReference>
<feature type="compositionally biased region" description="Polar residues" evidence="3">
    <location>
        <begin position="435"/>
        <end position="445"/>
    </location>
</feature>
<dbReference type="SMART" id="SM00025">
    <property type="entry name" value="Pumilio"/>
    <property type="match status" value="6"/>
</dbReference>
<accession>A0A7J6PFN8</accession>
<dbReference type="PANTHER" id="PTHR12537">
    <property type="entry name" value="RNA BINDING PROTEIN PUMILIO-RELATED"/>
    <property type="match status" value="1"/>
</dbReference>
<dbReference type="InterPro" id="IPR011989">
    <property type="entry name" value="ARM-like"/>
</dbReference>
<dbReference type="PROSITE" id="PS50302">
    <property type="entry name" value="PUM"/>
    <property type="match status" value="2"/>
</dbReference>
<reference evidence="5 6" key="1">
    <citation type="submission" date="2020-04" db="EMBL/GenBank/DDBJ databases">
        <title>Perkinsus olseni comparative genomics.</title>
        <authorList>
            <person name="Bogema D.R."/>
        </authorList>
    </citation>
    <scope>NUCLEOTIDE SEQUENCE [LARGE SCALE GENOMIC DNA]</scope>
    <source>
        <strain evidence="5">00978-12</strain>
    </source>
</reference>
<feature type="compositionally biased region" description="Polar residues" evidence="3">
    <location>
        <begin position="30"/>
        <end position="52"/>
    </location>
</feature>
<dbReference type="GO" id="GO:0003729">
    <property type="term" value="F:mRNA binding"/>
    <property type="evidence" value="ECO:0007669"/>
    <property type="project" value="TreeGrafter"/>
</dbReference>
<feature type="repeat" description="Pumilio" evidence="2">
    <location>
        <begin position="319"/>
        <end position="354"/>
    </location>
</feature>
<dbReference type="Proteomes" id="UP000541610">
    <property type="component" value="Unassembled WGS sequence"/>
</dbReference>
<feature type="region of interest" description="Disordered" evidence="3">
    <location>
        <begin position="1"/>
        <end position="71"/>
    </location>
</feature>
<feature type="domain" description="PUM-HD" evidence="4">
    <location>
        <begin position="53"/>
        <end position="429"/>
    </location>
</feature>
<protein>
    <submittedName>
        <fullName evidence="5">Pumilio domain member 4</fullName>
    </submittedName>
</protein>
<feature type="repeat" description="Pumilio" evidence="2">
    <location>
        <begin position="76"/>
        <end position="119"/>
    </location>
</feature>
<feature type="region of interest" description="Disordered" evidence="3">
    <location>
        <begin position="429"/>
        <end position="467"/>
    </location>
</feature>
<evidence type="ECO:0000256" key="3">
    <source>
        <dbReference type="SAM" id="MobiDB-lite"/>
    </source>
</evidence>
<evidence type="ECO:0000256" key="1">
    <source>
        <dbReference type="ARBA" id="ARBA00022737"/>
    </source>
</evidence>
<dbReference type="Pfam" id="PF00806">
    <property type="entry name" value="PUF"/>
    <property type="match status" value="5"/>
</dbReference>
<dbReference type="GO" id="GO:0010608">
    <property type="term" value="P:post-transcriptional regulation of gene expression"/>
    <property type="evidence" value="ECO:0007669"/>
    <property type="project" value="TreeGrafter"/>
</dbReference>
<dbReference type="InterPro" id="IPR001313">
    <property type="entry name" value="Pumilio_RNA-bd_rpt"/>
</dbReference>
<name>A0A7J6PFN8_PEROL</name>
<organism evidence="5 6">
    <name type="scientific">Perkinsus olseni</name>
    <name type="common">Perkinsus atlanticus</name>
    <dbReference type="NCBI Taxonomy" id="32597"/>
    <lineage>
        <taxon>Eukaryota</taxon>
        <taxon>Sar</taxon>
        <taxon>Alveolata</taxon>
        <taxon>Perkinsozoa</taxon>
        <taxon>Perkinsea</taxon>
        <taxon>Perkinsida</taxon>
        <taxon>Perkinsidae</taxon>
        <taxon>Perkinsus</taxon>
    </lineage>
</organism>
<gene>
    <name evidence="5" type="primary">PUF4_3</name>
    <name evidence="5" type="ORF">FOZ60_006121</name>
</gene>
<comment type="caution">
    <text evidence="5">The sequence shown here is derived from an EMBL/GenBank/DDBJ whole genome shotgun (WGS) entry which is preliminary data.</text>
</comment>
<sequence>MLAADEVSTPQGHRSSSGSSPWPSIPLRHGSSNTGYAASDAASQRTSTTPCSATGGKLKGGGASHNHNTPSVTLDEIQDKILEMAMDRSGSRVLQKLISDTSASAADGGSHEELEKLIDAIIHEIQPVLSRIMCDTYANYMCQQLFQVSSAEQRIALASQCPGEHSLYLSRPPWNPLSPGWSPLRASHRVLDAETLHDNVNKMALDVHATHVLQQTITKCTPDGPGKEYSHLPMADFGFIFDDIYRNLEALAGDPNGLGVVKKCISHAPWYGDGSYVEKYKSKMLNKLQYFVENPYANYAVQHALEIWGPEVCSDIITKISESIISMAIHKFASNVVETALKVSPDDMRVMLIHRLIDYGNTSCQNAAMITLMNSAYGVFVMSTALRLAPTTELCEQIYGALVRNYQRLPDSRNKQKWDKVLVMAEKRCKKDHPSSPSDETQTVTADLKYSPHEERRVVSSQPPKNRACGSISSFLLGRSGSREAPTAPEPEEAGWFSRDQLHSAIGVNGPAYETWGAFIGMLGITDALPVGME</sequence>
<dbReference type="SUPFAM" id="SSF48371">
    <property type="entry name" value="ARM repeat"/>
    <property type="match status" value="1"/>
</dbReference>
<feature type="compositionally biased region" description="Low complexity" evidence="3">
    <location>
        <begin position="8"/>
        <end position="26"/>
    </location>
</feature>
<keyword evidence="1" id="KW-0677">Repeat</keyword>
<proteinExistence type="predicted"/>
<dbReference type="PROSITE" id="PS50303">
    <property type="entry name" value="PUM_HD"/>
    <property type="match status" value="1"/>
</dbReference>
<dbReference type="PANTHER" id="PTHR12537:SF13">
    <property type="entry name" value="PUMILIO HOMOLOGY DOMAIN FAMILY MEMBER 4"/>
    <property type="match status" value="1"/>
</dbReference>
<dbReference type="EMBL" id="JABANP010000025">
    <property type="protein sequence ID" value="KAF4694998.1"/>
    <property type="molecule type" value="Genomic_DNA"/>
</dbReference>
<evidence type="ECO:0000313" key="5">
    <source>
        <dbReference type="EMBL" id="KAF4694998.1"/>
    </source>
</evidence>
<dbReference type="InterPro" id="IPR033133">
    <property type="entry name" value="PUM-HD"/>
</dbReference>
<dbReference type="AlphaFoldDB" id="A0A7J6PFN8"/>